<dbReference type="STRING" id="239498.AXK60_22325"/>
<evidence type="ECO:0000313" key="10">
    <source>
        <dbReference type="EMBL" id="KXO98981.1"/>
    </source>
</evidence>
<feature type="transmembrane region" description="Helical" evidence="8">
    <location>
        <begin position="195"/>
        <end position="216"/>
    </location>
</feature>
<dbReference type="InterPro" id="IPR013525">
    <property type="entry name" value="ABC2_TM"/>
</dbReference>
<evidence type="ECO:0000313" key="11">
    <source>
        <dbReference type="EMBL" id="KXP14000.1"/>
    </source>
</evidence>
<evidence type="ECO:0000259" key="9">
    <source>
        <dbReference type="Pfam" id="PF01061"/>
    </source>
</evidence>
<feature type="transmembrane region" description="Helical" evidence="8">
    <location>
        <begin position="138"/>
        <end position="155"/>
    </location>
</feature>
<feature type="transmembrane region" description="Helical" evidence="8">
    <location>
        <begin position="167"/>
        <end position="188"/>
    </location>
</feature>
<dbReference type="Proteomes" id="UP000070258">
    <property type="component" value="Unassembled WGS sequence"/>
</dbReference>
<keyword evidence="7 8" id="KW-0472">Membrane</keyword>
<comment type="caution">
    <text evidence="11">The sequence shown here is derived from an EMBL/GenBank/DDBJ whole genome shotgun (WGS) entry which is preliminary data.</text>
</comment>
<evidence type="ECO:0000256" key="1">
    <source>
        <dbReference type="ARBA" id="ARBA00004651"/>
    </source>
</evidence>
<reference evidence="11" key="2">
    <citation type="submission" date="2016-02" db="EMBL/GenBank/DDBJ databases">
        <authorList>
            <person name="Teng J.L."/>
            <person name="Yang Y."/>
            <person name="Huang Y."/>
            <person name="Guo F."/>
            <person name="Wei W."/>
            <person name="Chen J.H."/>
            <person name="Wong S.Y."/>
            <person name="Lau S.K."/>
            <person name="Woo P.C."/>
        </authorList>
    </citation>
    <scope>NUCLEOTIDE SEQUENCE</scope>
    <source>
        <strain evidence="11">JCM 15929</strain>
    </source>
</reference>
<dbReference type="Pfam" id="PF01061">
    <property type="entry name" value="ABC2_membrane"/>
    <property type="match status" value="1"/>
</dbReference>
<sequence length="285" mass="31983">MPVDSPAASQSAPLVSDSRTFKRAIRDLVDGAVVHRELWLELGWQDIKQRYRRSVIGPFWITIATGVTAGALALLWSVLLNADVATLLPQLTVGFILWSFIQNSIIDGSEVFIANEGLIKQLPAPLSVHVYRLVWRQLLFLAHNAIILVIVLAIFPPKHWSWTQLSIIPAIVMLAITAVWVAMFFGILATRFRDISPLLTALTQLLFYVTPVVWTLDTVPGGNSERAQLVKLNPLYHYLELVRGPLIGKPFDPQHWYVVLGCTVIGVALTLLLMKQFRSRVAYWV</sequence>
<dbReference type="GO" id="GO:0005886">
    <property type="term" value="C:plasma membrane"/>
    <property type="evidence" value="ECO:0007669"/>
    <property type="project" value="UniProtKB-SubCell"/>
</dbReference>
<keyword evidence="4" id="KW-1003">Cell membrane</keyword>
<name>A0A138AU82_9ACTN</name>
<evidence type="ECO:0000256" key="6">
    <source>
        <dbReference type="ARBA" id="ARBA00022989"/>
    </source>
</evidence>
<evidence type="ECO:0000313" key="13">
    <source>
        <dbReference type="Proteomes" id="UP000070409"/>
    </source>
</evidence>
<evidence type="ECO:0000256" key="7">
    <source>
        <dbReference type="ARBA" id="ARBA00023136"/>
    </source>
</evidence>
<keyword evidence="13" id="KW-1185">Reference proteome</keyword>
<dbReference type="GO" id="GO:0015920">
    <property type="term" value="P:lipopolysaccharide transport"/>
    <property type="evidence" value="ECO:0007669"/>
    <property type="project" value="TreeGrafter"/>
</dbReference>
<feature type="transmembrane region" description="Helical" evidence="8">
    <location>
        <begin position="255"/>
        <end position="274"/>
    </location>
</feature>
<evidence type="ECO:0000256" key="5">
    <source>
        <dbReference type="ARBA" id="ARBA00022692"/>
    </source>
</evidence>
<keyword evidence="6 8" id="KW-1133">Transmembrane helix</keyword>
<dbReference type="RefSeq" id="WP_068570277.1">
    <property type="nucleotide sequence ID" value="NZ_LSRE01000011.1"/>
</dbReference>
<feature type="transmembrane region" description="Helical" evidence="8">
    <location>
        <begin position="55"/>
        <end position="78"/>
    </location>
</feature>
<dbReference type="OrthoDB" id="9796017at2"/>
<dbReference type="EMBL" id="LSRE01000011">
    <property type="protein sequence ID" value="KXO98981.1"/>
    <property type="molecule type" value="Genomic_DNA"/>
</dbReference>
<accession>A0A138AU82</accession>
<evidence type="ECO:0000256" key="3">
    <source>
        <dbReference type="ARBA" id="ARBA00022448"/>
    </source>
</evidence>
<evidence type="ECO:0000256" key="4">
    <source>
        <dbReference type="ARBA" id="ARBA00022475"/>
    </source>
</evidence>
<comment type="similarity">
    <text evidence="2">Belongs to the ABC-2 integral membrane protein family.</text>
</comment>
<reference evidence="10 13" key="3">
    <citation type="submission" date="2016-02" db="EMBL/GenBank/DDBJ databases">
        <authorList>
            <person name="Teng J.L."/>
            <person name="Tang Y."/>
            <person name="Huang Y."/>
            <person name="Guo F."/>
            <person name="Wei W."/>
            <person name="Chen J.H."/>
            <person name="Wong S.Y."/>
            <person name="Lau S.K."/>
            <person name="Woo P.C."/>
        </authorList>
    </citation>
    <scope>NUCLEOTIDE SEQUENCE [LARGE SCALE GENOMIC DNA]</scope>
    <source>
        <strain evidence="10 13">JCM 13375</strain>
    </source>
</reference>
<proteinExistence type="inferred from homology"/>
<gene>
    <name evidence="11" type="ORF">AXK60_22325</name>
    <name evidence="10" type="ORF">AXK61_18765</name>
</gene>
<dbReference type="PANTHER" id="PTHR30413">
    <property type="entry name" value="INNER MEMBRANE TRANSPORT PERMEASE"/>
    <property type="match status" value="1"/>
</dbReference>
<evidence type="ECO:0000256" key="8">
    <source>
        <dbReference type="SAM" id="Phobius"/>
    </source>
</evidence>
<dbReference type="PANTHER" id="PTHR30413:SF10">
    <property type="entry name" value="CAPSULE POLYSACCHARIDE EXPORT INNER-MEMBRANE PROTEIN CTRC"/>
    <property type="match status" value="1"/>
</dbReference>
<dbReference type="Proteomes" id="UP000070409">
    <property type="component" value="Unassembled WGS sequence"/>
</dbReference>
<keyword evidence="5 8" id="KW-0812">Transmembrane</keyword>
<dbReference type="AlphaFoldDB" id="A0A138AU82"/>
<reference evidence="12" key="1">
    <citation type="submission" date="2016-02" db="EMBL/GenBank/DDBJ databases">
        <authorList>
            <person name="Wen L."/>
            <person name="He K."/>
            <person name="Yang H."/>
        </authorList>
    </citation>
    <scope>NUCLEOTIDE SEQUENCE [LARGE SCALE GENOMIC DNA]</scope>
    <source>
        <strain evidence="12">JCM 15929</strain>
    </source>
</reference>
<organism evidence="11 12">
    <name type="scientific">Tsukamurella pseudospumae</name>
    <dbReference type="NCBI Taxonomy" id="239498"/>
    <lineage>
        <taxon>Bacteria</taxon>
        <taxon>Bacillati</taxon>
        <taxon>Actinomycetota</taxon>
        <taxon>Actinomycetes</taxon>
        <taxon>Mycobacteriales</taxon>
        <taxon>Tsukamurellaceae</taxon>
        <taxon>Tsukamurella</taxon>
    </lineage>
</organism>
<keyword evidence="3" id="KW-0813">Transport</keyword>
<dbReference type="GO" id="GO:0140359">
    <property type="term" value="F:ABC-type transporter activity"/>
    <property type="evidence" value="ECO:0007669"/>
    <property type="project" value="InterPro"/>
</dbReference>
<evidence type="ECO:0000256" key="2">
    <source>
        <dbReference type="ARBA" id="ARBA00007783"/>
    </source>
</evidence>
<evidence type="ECO:0000313" key="12">
    <source>
        <dbReference type="Proteomes" id="UP000070258"/>
    </source>
</evidence>
<protein>
    <submittedName>
        <fullName evidence="11">Sugar ABC transporter permease</fullName>
    </submittedName>
</protein>
<feature type="domain" description="ABC-2 type transporter transmembrane" evidence="9">
    <location>
        <begin position="40"/>
        <end position="244"/>
    </location>
</feature>
<dbReference type="EMBL" id="LSRF01000008">
    <property type="protein sequence ID" value="KXP14000.1"/>
    <property type="molecule type" value="Genomic_DNA"/>
</dbReference>
<comment type="subcellular location">
    <subcellularLocation>
        <location evidence="1">Cell membrane</location>
        <topology evidence="1">Multi-pass membrane protein</topology>
    </subcellularLocation>
</comment>